<dbReference type="EMBL" id="JACGWU010000001">
    <property type="protein sequence ID" value="MBA8828582.1"/>
    <property type="molecule type" value="Genomic_DNA"/>
</dbReference>
<organism evidence="1 2">
    <name type="scientific">Alpinimonas psychrophila</name>
    <dbReference type="NCBI Taxonomy" id="748908"/>
    <lineage>
        <taxon>Bacteria</taxon>
        <taxon>Bacillati</taxon>
        <taxon>Actinomycetota</taxon>
        <taxon>Actinomycetes</taxon>
        <taxon>Micrococcales</taxon>
        <taxon>Microbacteriaceae</taxon>
        <taxon>Alpinimonas</taxon>
    </lineage>
</organism>
<evidence type="ECO:0000313" key="1">
    <source>
        <dbReference type="EMBL" id="MBA8828582.1"/>
    </source>
</evidence>
<gene>
    <name evidence="1" type="ORF">FB555_000653</name>
</gene>
<dbReference type="GO" id="GO:0004519">
    <property type="term" value="F:endonuclease activity"/>
    <property type="evidence" value="ECO:0007669"/>
    <property type="project" value="UniProtKB-KW"/>
</dbReference>
<accession>A0A7W3JSY4</accession>
<dbReference type="AlphaFoldDB" id="A0A7W3JSY4"/>
<sequence length="156" mass="17801">MKNSIIVKALRDNVNFVQEDYAAIARAELHKLSKRSVHDAERVEKQRKRLTKFKGTYSYDDDTRQDVKLLARRRKVYEQLAVSLNEVAESDERVAEILAGAQSDAAAEIVGALSTRLVEQARVANEPDYGFLREERMRNLIEIDLALLKAAHSPEY</sequence>
<keyword evidence="2" id="KW-1185">Reference proteome</keyword>
<dbReference type="Proteomes" id="UP000524237">
    <property type="component" value="Unassembled WGS sequence"/>
</dbReference>
<name>A0A7W3JSY4_9MICO</name>
<comment type="caution">
    <text evidence="1">The sequence shown here is derived from an EMBL/GenBank/DDBJ whole genome shotgun (WGS) entry which is preliminary data.</text>
</comment>
<proteinExistence type="predicted"/>
<evidence type="ECO:0000313" key="2">
    <source>
        <dbReference type="Proteomes" id="UP000524237"/>
    </source>
</evidence>
<protein>
    <submittedName>
        <fullName evidence="1">RecB family endonuclease NucS</fullName>
    </submittedName>
</protein>
<reference evidence="1 2" key="1">
    <citation type="submission" date="2020-07" db="EMBL/GenBank/DDBJ databases">
        <title>Sequencing the genomes of 1000 actinobacteria strains.</title>
        <authorList>
            <person name="Klenk H.-P."/>
        </authorList>
    </citation>
    <scope>NUCLEOTIDE SEQUENCE [LARGE SCALE GENOMIC DNA]</scope>
    <source>
        <strain evidence="1 2">DSM 23737</strain>
    </source>
</reference>
<keyword evidence="1" id="KW-0540">Nuclease</keyword>
<keyword evidence="1" id="KW-0255">Endonuclease</keyword>
<keyword evidence="1" id="KW-0378">Hydrolase</keyword>
<dbReference type="RefSeq" id="WP_220475745.1">
    <property type="nucleotide sequence ID" value="NZ_JACGWU010000001.1"/>
</dbReference>